<dbReference type="EMBL" id="BKCJ010167380">
    <property type="protein sequence ID" value="GEY30209.1"/>
    <property type="molecule type" value="Genomic_DNA"/>
</dbReference>
<accession>A0A699HJT5</accession>
<dbReference type="AlphaFoldDB" id="A0A699HJT5"/>
<evidence type="ECO:0000313" key="2">
    <source>
        <dbReference type="EMBL" id="GEY30209.1"/>
    </source>
</evidence>
<name>A0A699HJT5_TANCI</name>
<protein>
    <submittedName>
        <fullName evidence="2">Uncharacterized protein</fullName>
    </submittedName>
</protein>
<feature type="region of interest" description="Disordered" evidence="1">
    <location>
        <begin position="1"/>
        <end position="24"/>
    </location>
</feature>
<reference evidence="2" key="1">
    <citation type="journal article" date="2019" name="Sci. Rep.">
        <title>Draft genome of Tanacetum cinerariifolium, the natural source of mosquito coil.</title>
        <authorList>
            <person name="Yamashiro T."/>
            <person name="Shiraishi A."/>
            <person name="Satake H."/>
            <person name="Nakayama K."/>
        </authorList>
    </citation>
    <scope>NUCLEOTIDE SEQUENCE</scope>
</reference>
<evidence type="ECO:0000256" key="1">
    <source>
        <dbReference type="SAM" id="MobiDB-lite"/>
    </source>
</evidence>
<organism evidence="2">
    <name type="scientific">Tanacetum cinerariifolium</name>
    <name type="common">Dalmatian daisy</name>
    <name type="synonym">Chrysanthemum cinerariifolium</name>
    <dbReference type="NCBI Taxonomy" id="118510"/>
    <lineage>
        <taxon>Eukaryota</taxon>
        <taxon>Viridiplantae</taxon>
        <taxon>Streptophyta</taxon>
        <taxon>Embryophyta</taxon>
        <taxon>Tracheophyta</taxon>
        <taxon>Spermatophyta</taxon>
        <taxon>Magnoliopsida</taxon>
        <taxon>eudicotyledons</taxon>
        <taxon>Gunneridae</taxon>
        <taxon>Pentapetalae</taxon>
        <taxon>asterids</taxon>
        <taxon>campanulids</taxon>
        <taxon>Asterales</taxon>
        <taxon>Asteraceae</taxon>
        <taxon>Asteroideae</taxon>
        <taxon>Anthemideae</taxon>
        <taxon>Anthemidinae</taxon>
        <taxon>Tanacetum</taxon>
    </lineage>
</organism>
<sequence length="106" mass="12160">MELESRKEPVSYANMLNDNSDNPKVKLRTMESDVPIEANFDVRILIALGKRAEHGLKTRLDGPTPDRNVWSTSGHSLESWGRSSYAKAMIEIDAHKNYRRNYLELL</sequence>
<proteinExistence type="predicted"/>
<comment type="caution">
    <text evidence="2">The sequence shown here is derived from an EMBL/GenBank/DDBJ whole genome shotgun (WGS) entry which is preliminary data.</text>
</comment>
<gene>
    <name evidence="2" type="ORF">Tci_402183</name>
</gene>